<dbReference type="Proteomes" id="UP000626656">
    <property type="component" value="Unassembled WGS sequence"/>
</dbReference>
<evidence type="ECO:0000313" key="1">
    <source>
        <dbReference type="EMBL" id="CAB5508265.1"/>
    </source>
</evidence>
<reference evidence="1 2" key="1">
    <citation type="submission" date="2020-05" db="EMBL/GenBank/DDBJ databases">
        <authorList>
            <person name="Petersen J."/>
            <person name="Sayavedra L."/>
        </authorList>
    </citation>
    <scope>NUCLEOTIDE SEQUENCE [LARGE SCALE GENOMIC DNA]</scope>
    <source>
        <strain evidence="1">B azoricus SOX ET2 1586I</strain>
    </source>
</reference>
<protein>
    <submittedName>
        <fullName evidence="1">Uncharacterized protein</fullName>
    </submittedName>
</protein>
<name>A0ABM8MBV0_9GAMM</name>
<accession>A0ABM8MBV0</accession>
<gene>
    <name evidence="1" type="ORF">AZO1586I_2540</name>
</gene>
<keyword evidence="2" id="KW-1185">Reference proteome</keyword>
<evidence type="ECO:0000313" key="2">
    <source>
        <dbReference type="Proteomes" id="UP000626656"/>
    </source>
</evidence>
<comment type="caution">
    <text evidence="1">The sequence shown here is derived from an EMBL/GenBank/DDBJ whole genome shotgun (WGS) entry which is preliminary data.</text>
</comment>
<sequence length="163" mass="19159">MFYKIRNNNAPSYLCDCLLPFERNENAYNLRNQTDYSNPFTRLQLYRNSFFPSSIKLWNNLTPEIRSAPTVSSFKKSLINDVNLLKPSRYYSYGCRVLNVLHTRLRHRSSNLNADLFRVNLINDPGCVCGWVIEDAIHFFLECCLYVEAREQLTNNLQFLDSL</sequence>
<proteinExistence type="predicted"/>
<feature type="non-terminal residue" evidence="1">
    <location>
        <position position="163"/>
    </location>
</feature>
<dbReference type="EMBL" id="CAHJWF010000577">
    <property type="protein sequence ID" value="CAB5508265.1"/>
    <property type="molecule type" value="Genomic_DNA"/>
</dbReference>
<organism evidence="1 2">
    <name type="scientific">Bathymodiolus thermophilus thioautotrophic gill symbiont</name>
    <dbReference type="NCBI Taxonomy" id="2360"/>
    <lineage>
        <taxon>Bacteria</taxon>
        <taxon>Pseudomonadati</taxon>
        <taxon>Pseudomonadota</taxon>
        <taxon>Gammaproteobacteria</taxon>
        <taxon>sulfur-oxidizing symbionts</taxon>
    </lineage>
</organism>